<dbReference type="InterPro" id="IPR001851">
    <property type="entry name" value="ABC_transp_permease"/>
</dbReference>
<dbReference type="CDD" id="cd06580">
    <property type="entry name" value="TM_PBP1_transp_TpRbsC_like"/>
    <property type="match status" value="1"/>
</dbReference>
<keyword evidence="3 6" id="KW-0812">Transmembrane</keyword>
<feature type="transmembrane region" description="Helical" evidence="6">
    <location>
        <begin position="142"/>
        <end position="164"/>
    </location>
</feature>
<evidence type="ECO:0000256" key="1">
    <source>
        <dbReference type="ARBA" id="ARBA00004651"/>
    </source>
</evidence>
<evidence type="ECO:0000256" key="6">
    <source>
        <dbReference type="SAM" id="Phobius"/>
    </source>
</evidence>
<keyword evidence="5 6" id="KW-0472">Membrane</keyword>
<dbReference type="AlphaFoldDB" id="A0A1H2SQJ3"/>
<evidence type="ECO:0000256" key="5">
    <source>
        <dbReference type="ARBA" id="ARBA00023136"/>
    </source>
</evidence>
<evidence type="ECO:0000313" key="8">
    <source>
        <dbReference type="Proteomes" id="UP000198534"/>
    </source>
</evidence>
<feature type="transmembrane region" description="Helical" evidence="6">
    <location>
        <begin position="61"/>
        <end position="83"/>
    </location>
</feature>
<accession>A0A1H2SQJ3</accession>
<proteinExistence type="predicted"/>
<dbReference type="EMBL" id="FNNQ01000002">
    <property type="protein sequence ID" value="SDW33870.1"/>
    <property type="molecule type" value="Genomic_DNA"/>
</dbReference>
<feature type="transmembrane region" description="Helical" evidence="6">
    <location>
        <begin position="279"/>
        <end position="296"/>
    </location>
</feature>
<keyword evidence="8" id="KW-1185">Reference proteome</keyword>
<feature type="transmembrane region" description="Helical" evidence="6">
    <location>
        <begin position="34"/>
        <end position="55"/>
    </location>
</feature>
<gene>
    <name evidence="7" type="ORF">SAMN05444487_102281</name>
</gene>
<dbReference type="Proteomes" id="UP000198534">
    <property type="component" value="Unassembled WGS sequence"/>
</dbReference>
<evidence type="ECO:0000256" key="2">
    <source>
        <dbReference type="ARBA" id="ARBA00022475"/>
    </source>
</evidence>
<dbReference type="PANTHER" id="PTHR43370:SF1">
    <property type="entry name" value="GUANOSINE ABC TRANSPORTER PERMEASE PROTEIN NUPQ"/>
    <property type="match status" value="1"/>
</dbReference>
<keyword evidence="4 6" id="KW-1133">Transmembrane helix</keyword>
<comment type="subcellular location">
    <subcellularLocation>
        <location evidence="1">Cell membrane</location>
        <topology evidence="1">Multi-pass membrane protein</topology>
    </subcellularLocation>
</comment>
<evidence type="ECO:0000313" key="7">
    <source>
        <dbReference type="EMBL" id="SDW33870.1"/>
    </source>
</evidence>
<dbReference type="Pfam" id="PF02653">
    <property type="entry name" value="BPD_transp_2"/>
    <property type="match status" value="1"/>
</dbReference>
<dbReference type="GO" id="GO:0005886">
    <property type="term" value="C:plasma membrane"/>
    <property type="evidence" value="ECO:0007669"/>
    <property type="project" value="UniProtKB-SubCell"/>
</dbReference>
<feature type="transmembrane region" description="Helical" evidence="6">
    <location>
        <begin position="246"/>
        <end position="267"/>
    </location>
</feature>
<feature type="transmembrane region" description="Helical" evidence="6">
    <location>
        <begin position="195"/>
        <end position="217"/>
    </location>
</feature>
<evidence type="ECO:0000256" key="4">
    <source>
        <dbReference type="ARBA" id="ARBA00022989"/>
    </source>
</evidence>
<evidence type="ECO:0000256" key="3">
    <source>
        <dbReference type="ARBA" id="ARBA00022692"/>
    </source>
</evidence>
<dbReference type="STRING" id="1048340.SAMN05444487_102281"/>
<feature type="transmembrane region" description="Helical" evidence="6">
    <location>
        <begin position="6"/>
        <end position="27"/>
    </location>
</feature>
<keyword evidence="2" id="KW-1003">Cell membrane</keyword>
<sequence>MIESLTDILATTVLYMTPLLLAAMGGLFSERSGVVNIGLEGLMTIGAFTAVVTTLETHNPWLGLVTAMLAGMLFSIPHAIASITFKADQVVSGVALNFLALGVAVYLVKSLYKGSGQTPDVQDVLQAMPIPGLENIPVIGPALFRAFPTTYLALIIVFIGYVVLYRTPFGMRLRAVGEHPQAAETMGVNVYRMRYTGVLISGALAGLGGASLSIAIGSQFSESTIAGQGFIALATLIFGKWHPFGVLGASTFFGFAVALALKGQLIGLTTYVPSEALNMLPYILTILALAGFVGRAEAPAAIGKTYETGGR</sequence>
<feature type="transmembrane region" description="Helical" evidence="6">
    <location>
        <begin position="90"/>
        <end position="108"/>
    </location>
</feature>
<dbReference type="GO" id="GO:0022857">
    <property type="term" value="F:transmembrane transporter activity"/>
    <property type="evidence" value="ECO:0007669"/>
    <property type="project" value="InterPro"/>
</dbReference>
<protein>
    <submittedName>
        <fullName evidence="7">Nucleoside ABC transporter membrane protein</fullName>
    </submittedName>
</protein>
<reference evidence="7 8" key="1">
    <citation type="submission" date="2016-10" db="EMBL/GenBank/DDBJ databases">
        <authorList>
            <person name="de Groot N.N."/>
        </authorList>
    </citation>
    <scope>NUCLEOTIDE SEQUENCE [LARGE SCALE GENOMIC DNA]</scope>
    <source>
        <strain evidence="7 8">DSM 45610</strain>
    </source>
</reference>
<organism evidence="7 8">
    <name type="scientific">Marininema mesophilum</name>
    <dbReference type="NCBI Taxonomy" id="1048340"/>
    <lineage>
        <taxon>Bacteria</taxon>
        <taxon>Bacillati</taxon>
        <taxon>Bacillota</taxon>
        <taxon>Bacilli</taxon>
        <taxon>Bacillales</taxon>
        <taxon>Thermoactinomycetaceae</taxon>
        <taxon>Marininema</taxon>
    </lineage>
</organism>
<name>A0A1H2SQJ3_9BACL</name>
<dbReference type="PANTHER" id="PTHR43370">
    <property type="entry name" value="SUGAR ABC TRANSPORTER INTEGRAL MEMBRANE PROTEIN-RELATED"/>
    <property type="match status" value="1"/>
</dbReference>